<dbReference type="Pfam" id="PF08808">
    <property type="entry name" value="RES"/>
    <property type="match status" value="1"/>
</dbReference>
<dbReference type="SMART" id="SM00953">
    <property type="entry name" value="RES"/>
    <property type="match status" value="1"/>
</dbReference>
<evidence type="ECO:0000259" key="1">
    <source>
        <dbReference type="SMART" id="SM00953"/>
    </source>
</evidence>
<organism evidence="2 3">
    <name type="scientific">Rhodospirillum rubrum (strain ATCC 11170 / ATH 1.1.1 / DSM 467 / LMG 4362 / NCIMB 8255 / S1)</name>
    <dbReference type="NCBI Taxonomy" id="269796"/>
    <lineage>
        <taxon>Bacteria</taxon>
        <taxon>Pseudomonadati</taxon>
        <taxon>Pseudomonadota</taxon>
        <taxon>Alphaproteobacteria</taxon>
        <taxon>Rhodospirillales</taxon>
        <taxon>Rhodospirillaceae</taxon>
        <taxon>Rhodospirillum</taxon>
    </lineage>
</organism>
<evidence type="ECO:0000313" key="3">
    <source>
        <dbReference type="Proteomes" id="UP000001929"/>
    </source>
</evidence>
<feature type="domain" description="RES" evidence="1">
    <location>
        <begin position="37"/>
        <end position="168"/>
    </location>
</feature>
<dbReference type="EnsemblBacteria" id="ABC21587">
    <property type="protein sequence ID" value="ABC21587"/>
    <property type="gene ID" value="Rru_A0783"/>
</dbReference>
<protein>
    <recommendedName>
        <fullName evidence="1">RES domain-containing protein</fullName>
    </recommendedName>
</protein>
<sequence>MADRRARDIDLLDAVGAHIGVAFEGEVWRIARAGRSVLEGASSKARWDPGTFDVLYTSLEREGALAEVHFHLSRQPVFPSKLHSVLHRLSVKTRRTLNLADLSMVATLGIPPEHYGALRYERSQDIADAAFFLGFDAILAPSARWGCQNLILFMDRVAPEALAVLESEPVDWESWRSARREKRRE</sequence>
<dbReference type="PATRIC" id="fig|269796.9.peg.836"/>
<reference evidence="2 3" key="1">
    <citation type="journal article" date="2011" name="Stand. Genomic Sci.">
        <title>Complete genome sequence of Rhodospirillum rubrum type strain (S1).</title>
        <authorList>
            <person name="Munk A.C."/>
            <person name="Copeland A."/>
            <person name="Lucas S."/>
            <person name="Lapidus A."/>
            <person name="Del Rio T.G."/>
            <person name="Barry K."/>
            <person name="Detter J.C."/>
            <person name="Hammon N."/>
            <person name="Israni S."/>
            <person name="Pitluck S."/>
            <person name="Brettin T."/>
            <person name="Bruce D."/>
            <person name="Han C."/>
            <person name="Tapia R."/>
            <person name="Gilna P."/>
            <person name="Schmutz J."/>
            <person name="Larimer F."/>
            <person name="Land M."/>
            <person name="Kyrpides N.C."/>
            <person name="Mavromatis K."/>
            <person name="Richardson P."/>
            <person name="Rohde M."/>
            <person name="Goker M."/>
            <person name="Klenk H.P."/>
            <person name="Zhang Y."/>
            <person name="Roberts G.P."/>
            <person name="Reslewic S."/>
            <person name="Schwartz D.C."/>
        </authorList>
    </citation>
    <scope>NUCLEOTIDE SEQUENCE [LARGE SCALE GENOMIC DNA]</scope>
    <source>
        <strain evidence="3">ATCC 11170 / ATH 1.1.1 / DSM 467 / LMG 4362 / NCIMB 8255 / S1</strain>
    </source>
</reference>
<accession>Q2RWA8</accession>
<dbReference type="eggNOG" id="ENOG50320Q3">
    <property type="taxonomic scope" value="Bacteria"/>
</dbReference>
<dbReference type="EMBL" id="CP000230">
    <property type="protein sequence ID" value="ABC21587.1"/>
    <property type="molecule type" value="Genomic_DNA"/>
</dbReference>
<dbReference type="HOGENOM" id="CLU_1460229_0_0_5"/>
<dbReference type="Proteomes" id="UP000001929">
    <property type="component" value="Chromosome"/>
</dbReference>
<dbReference type="AlphaFoldDB" id="Q2RWA8"/>
<proteinExistence type="predicted"/>
<dbReference type="RefSeq" id="WP_011388541.1">
    <property type="nucleotide sequence ID" value="NC_007643.1"/>
</dbReference>
<evidence type="ECO:0000313" key="2">
    <source>
        <dbReference type="EMBL" id="ABC21587.1"/>
    </source>
</evidence>
<gene>
    <name evidence="2" type="ordered locus">Rru_A0783</name>
</gene>
<keyword evidence="3" id="KW-1185">Reference proteome</keyword>
<dbReference type="InterPro" id="IPR014914">
    <property type="entry name" value="RES_dom"/>
</dbReference>
<dbReference type="KEGG" id="rru:Rru_A0783"/>
<name>Q2RWA8_RHORT</name>
<dbReference type="STRING" id="269796.Rru_A0783"/>